<dbReference type="AlphaFoldDB" id="A0AAW4GE62"/>
<evidence type="ECO:0000256" key="1">
    <source>
        <dbReference type="SAM" id="MobiDB-lite"/>
    </source>
</evidence>
<evidence type="ECO:0000313" key="2">
    <source>
        <dbReference type="EMBL" id="MBM9912241.1"/>
    </source>
</evidence>
<keyword evidence="4" id="KW-1185">Reference proteome</keyword>
<evidence type="ECO:0000313" key="3">
    <source>
        <dbReference type="EMBL" id="MBM9937837.1"/>
    </source>
</evidence>
<dbReference type="Proteomes" id="UP000784064">
    <property type="component" value="Unassembled WGS sequence"/>
</dbReference>
<dbReference type="InterPro" id="IPR036397">
    <property type="entry name" value="RNaseH_sf"/>
</dbReference>
<dbReference type="Gene3D" id="3.30.420.10">
    <property type="entry name" value="Ribonuclease H-like superfamily/Ribonuclease H"/>
    <property type="match status" value="1"/>
</dbReference>
<sequence length="645" mass="72206">MAAAFRYTRRTLPAELADMEAWPPFDFSALDPEDLVVWNRRRAALACYLAGDSVAQIKGRYGYQCHQIVLFLNRCLQTMQDGRLVGCMGLVKGIRTKPNVRARPVRSMPHLSHGGYAGALEHTFSACPSIRVALEKYLATGISPAGKDQGRVTPRTAHQVFLKLCTEAGVAPSDWPFCVERQGRVSLDRYVHRFFADNHQRVALLQFGEISRDRSKRGTSPLAKMRVKAPFEAVEADEHEAHIIFSVGIQTPKGMRYVPCRRLSLIVVVDRYTSHILAWDLVVRRQPSSADFLECIDAAIGGQCLSAEAKEALLPHAGDHRRDGIRVGFDTLFVDNALSHLSDSVCARIREAAGASVSFGALRRPKRRSLVERVFSWMAREVFHRSRATTGNNPVDTRRFHPESAAVRMKISMEDIMRGMDKAVGLWNNKPTEANYGCSPAQQLLDYFSSTKGALPPLCPSRDSMPLPLRLEICRPTVRGSQAKGRLPYITYASVEYSSQKLAARWELVGKKIRIHADPNDISVVQAYTAEGEGLDELMPISSRWQHPHSREMRRLLKAKIKSAHDMLDQHPAQVFLIGQEQSALEANEKSVRVTRAASIVAEEARKGYSSEQSQTTHSTRESTRQLVRRIRKPTTIDFSVIGKT</sequence>
<reference evidence="2" key="2">
    <citation type="submission" date="2021-01" db="EMBL/GenBank/DDBJ databases">
        <authorList>
            <person name="Yu Y."/>
        </authorList>
    </citation>
    <scope>NUCLEOTIDE SEQUENCE</scope>
    <source>
        <strain evidence="2">As-5</strain>
        <strain evidence="3">As-6</strain>
    </source>
</reference>
<evidence type="ECO:0008006" key="6">
    <source>
        <dbReference type="Google" id="ProtNLM"/>
    </source>
</evidence>
<dbReference type="EMBL" id="JAFFTA010000001">
    <property type="protein sequence ID" value="MBM9912241.1"/>
    <property type="molecule type" value="Genomic_DNA"/>
</dbReference>
<dbReference type="Proteomes" id="UP000749453">
    <property type="component" value="Unassembled WGS sequence"/>
</dbReference>
<comment type="caution">
    <text evidence="2">The sequence shown here is derived from an EMBL/GenBank/DDBJ whole genome shotgun (WGS) entry which is preliminary data.</text>
</comment>
<evidence type="ECO:0000313" key="5">
    <source>
        <dbReference type="Proteomes" id="UP000784064"/>
    </source>
</evidence>
<name>A0AAW4GE62_9GAMM</name>
<dbReference type="EMBL" id="JAFFTB010000009">
    <property type="protein sequence ID" value="MBM9937837.1"/>
    <property type="molecule type" value="Genomic_DNA"/>
</dbReference>
<evidence type="ECO:0000313" key="4">
    <source>
        <dbReference type="Proteomes" id="UP000749453"/>
    </source>
</evidence>
<accession>A0AAW4GE62</accession>
<dbReference type="RefSeq" id="WP_205404092.1">
    <property type="nucleotide sequence ID" value="NZ_JAFFTA010000001.1"/>
</dbReference>
<dbReference type="GO" id="GO:0003676">
    <property type="term" value="F:nucleic acid binding"/>
    <property type="evidence" value="ECO:0007669"/>
    <property type="project" value="InterPro"/>
</dbReference>
<protein>
    <recommendedName>
        <fullName evidence="6">Integrase catalytic domain-containing protein</fullName>
    </recommendedName>
</protein>
<reference evidence="4" key="1">
    <citation type="submission" date="2021-01" db="EMBL/GenBank/DDBJ databases">
        <title>Stenotrophomonas maltophilia.</title>
        <authorList>
            <person name="Yu Y."/>
        </authorList>
    </citation>
    <scope>NUCLEOTIDE SEQUENCE [LARGE SCALE GENOMIC DNA]</scope>
    <source>
        <strain evidence="4">As-6</strain>
    </source>
</reference>
<feature type="region of interest" description="Disordered" evidence="1">
    <location>
        <begin position="604"/>
        <end position="626"/>
    </location>
</feature>
<proteinExistence type="predicted"/>
<organism evidence="2 5">
    <name type="scientific">Stenotrophomonas lactitubi</name>
    <dbReference type="NCBI Taxonomy" id="2045214"/>
    <lineage>
        <taxon>Bacteria</taxon>
        <taxon>Pseudomonadati</taxon>
        <taxon>Pseudomonadota</taxon>
        <taxon>Gammaproteobacteria</taxon>
        <taxon>Lysobacterales</taxon>
        <taxon>Lysobacteraceae</taxon>
        <taxon>Stenotrophomonas</taxon>
    </lineage>
</organism>
<gene>
    <name evidence="2" type="ORF">JJW18_01980</name>
    <name evidence="3" type="ORF">JJW19_06745</name>
</gene>